<protein>
    <submittedName>
        <fullName evidence="3">Uncharacterized protein</fullName>
    </submittedName>
</protein>
<accession>U3BZ80</accession>
<evidence type="ECO:0000313" key="3">
    <source>
        <dbReference type="EMBL" id="GAD74599.1"/>
    </source>
</evidence>
<dbReference type="eggNOG" id="ENOG5031NXI">
    <property type="taxonomic scope" value="Bacteria"/>
</dbReference>
<name>U3BZ80_9VIBR</name>
<dbReference type="AlphaFoldDB" id="U3BZ80"/>
<organism evidence="3 4">
    <name type="scientific">Vibrio azureus NBRC 104587</name>
    <dbReference type="NCBI Taxonomy" id="1219077"/>
    <lineage>
        <taxon>Bacteria</taxon>
        <taxon>Pseudomonadati</taxon>
        <taxon>Pseudomonadota</taxon>
        <taxon>Gammaproteobacteria</taxon>
        <taxon>Vibrionales</taxon>
        <taxon>Vibrionaceae</taxon>
        <taxon>Vibrio</taxon>
    </lineage>
</organism>
<feature type="chain" id="PRO_5004639070" evidence="2">
    <location>
        <begin position="34"/>
        <end position="80"/>
    </location>
</feature>
<keyword evidence="4" id="KW-1185">Reference proteome</keyword>
<keyword evidence="1" id="KW-0472">Membrane</keyword>
<dbReference type="OrthoDB" id="5904767at2"/>
<keyword evidence="1" id="KW-0812">Transmembrane</keyword>
<dbReference type="RefSeq" id="WP_021708379.1">
    <property type="nucleotide sequence ID" value="NZ_BAOB01000051.1"/>
</dbReference>
<proteinExistence type="predicted"/>
<keyword evidence="1" id="KW-1133">Transmembrane helix</keyword>
<reference evidence="3 4" key="1">
    <citation type="submission" date="2013-09" db="EMBL/GenBank/DDBJ databases">
        <title>Whole genome shotgun sequence of Vibrio azureus NBRC 104587.</title>
        <authorList>
            <person name="Isaki S."/>
            <person name="Hosoyama A."/>
            <person name="Numata M."/>
            <person name="Hashimoto M."/>
            <person name="Hosoyama Y."/>
            <person name="Tsuchikane K."/>
            <person name="Noguchi M."/>
            <person name="Hirakata S."/>
            <person name="Ichikawa N."/>
            <person name="Ohji S."/>
            <person name="Yamazoe A."/>
            <person name="Fujita N."/>
        </authorList>
    </citation>
    <scope>NUCLEOTIDE SEQUENCE [LARGE SCALE GENOMIC DNA]</scope>
    <source>
        <strain evidence="3 4">NBRC 104587</strain>
    </source>
</reference>
<keyword evidence="2" id="KW-0732">Signal</keyword>
<sequence>MNTNNTVKQFGFKKLGTKAVALTGALISGAALADDSGNVSNAINGAVSSGQGNYTLVVVGLLGMAAIGFGLRMIMTSMRS</sequence>
<dbReference type="STRING" id="1219077.VAZ01S_013_00060"/>
<dbReference type="EMBL" id="BATL01000013">
    <property type="protein sequence ID" value="GAD74599.1"/>
    <property type="molecule type" value="Genomic_DNA"/>
</dbReference>
<dbReference type="Proteomes" id="UP000016567">
    <property type="component" value="Unassembled WGS sequence"/>
</dbReference>
<feature type="signal peptide" evidence="2">
    <location>
        <begin position="1"/>
        <end position="33"/>
    </location>
</feature>
<comment type="caution">
    <text evidence="3">The sequence shown here is derived from an EMBL/GenBank/DDBJ whole genome shotgun (WGS) entry which is preliminary data.</text>
</comment>
<feature type="transmembrane region" description="Helical" evidence="1">
    <location>
        <begin position="57"/>
        <end position="75"/>
    </location>
</feature>
<evidence type="ECO:0000256" key="2">
    <source>
        <dbReference type="SAM" id="SignalP"/>
    </source>
</evidence>
<evidence type="ECO:0000313" key="4">
    <source>
        <dbReference type="Proteomes" id="UP000016567"/>
    </source>
</evidence>
<gene>
    <name evidence="3" type="ORF">VAZ01S_013_00060</name>
</gene>
<evidence type="ECO:0000256" key="1">
    <source>
        <dbReference type="SAM" id="Phobius"/>
    </source>
</evidence>